<evidence type="ECO:0000313" key="5">
    <source>
        <dbReference type="Proteomes" id="UP000030764"/>
    </source>
</evidence>
<dbReference type="InterPro" id="IPR050951">
    <property type="entry name" value="Retrovirus_Pol_polyprotein"/>
</dbReference>
<evidence type="ECO:0000256" key="2">
    <source>
        <dbReference type="SAM" id="MobiDB-lite"/>
    </source>
</evidence>
<dbReference type="InterPro" id="IPR001584">
    <property type="entry name" value="Integrase_cat-core"/>
</dbReference>
<keyword evidence="5" id="KW-1185">Reference proteome</keyword>
<evidence type="ECO:0000256" key="1">
    <source>
        <dbReference type="ARBA" id="ARBA00012493"/>
    </source>
</evidence>
<dbReference type="Pfam" id="PF17921">
    <property type="entry name" value="Integrase_H2C2"/>
    <property type="match status" value="1"/>
</dbReference>
<proteinExistence type="predicted"/>
<dbReference type="InterPro" id="IPR041588">
    <property type="entry name" value="Integrase_H2C2"/>
</dbReference>
<dbReference type="GO" id="GO:0015074">
    <property type="term" value="P:DNA integration"/>
    <property type="evidence" value="ECO:0007669"/>
    <property type="project" value="InterPro"/>
</dbReference>
<organism evidence="4 5">
    <name type="scientific">Trichuris suis</name>
    <name type="common">pig whipworm</name>
    <dbReference type="NCBI Taxonomy" id="68888"/>
    <lineage>
        <taxon>Eukaryota</taxon>
        <taxon>Metazoa</taxon>
        <taxon>Ecdysozoa</taxon>
        <taxon>Nematoda</taxon>
        <taxon>Enoplea</taxon>
        <taxon>Dorylaimia</taxon>
        <taxon>Trichinellida</taxon>
        <taxon>Trichuridae</taxon>
        <taxon>Trichuris</taxon>
    </lineage>
</organism>
<feature type="region of interest" description="Disordered" evidence="2">
    <location>
        <begin position="347"/>
        <end position="419"/>
    </location>
</feature>
<dbReference type="Proteomes" id="UP000030764">
    <property type="component" value="Unassembled WGS sequence"/>
</dbReference>
<dbReference type="PROSITE" id="PS50994">
    <property type="entry name" value="INTEGRASE"/>
    <property type="match status" value="1"/>
</dbReference>
<dbReference type="GO" id="GO:0003676">
    <property type="term" value="F:nucleic acid binding"/>
    <property type="evidence" value="ECO:0007669"/>
    <property type="project" value="InterPro"/>
</dbReference>
<name>A0A085MNR3_9BILA</name>
<protein>
    <recommendedName>
        <fullName evidence="1">RNA-directed DNA polymerase</fullName>
        <ecNumber evidence="1">2.7.7.49</ecNumber>
    </recommendedName>
</protein>
<feature type="domain" description="Integrase catalytic" evidence="3">
    <location>
        <begin position="133"/>
        <end position="283"/>
    </location>
</feature>
<dbReference type="PANTHER" id="PTHR37984">
    <property type="entry name" value="PROTEIN CBG26694"/>
    <property type="match status" value="1"/>
</dbReference>
<reference evidence="4 5" key="1">
    <citation type="journal article" date="2014" name="Nat. Genet.">
        <title>Genome and transcriptome of the porcine whipworm Trichuris suis.</title>
        <authorList>
            <person name="Jex A.R."/>
            <person name="Nejsum P."/>
            <person name="Schwarz E.M."/>
            <person name="Hu L."/>
            <person name="Young N.D."/>
            <person name="Hall R.S."/>
            <person name="Korhonen P.K."/>
            <person name="Liao S."/>
            <person name="Thamsborg S."/>
            <person name="Xia J."/>
            <person name="Xu P."/>
            <person name="Wang S."/>
            <person name="Scheerlinck J.P."/>
            <person name="Hofmann A."/>
            <person name="Sternberg P.W."/>
            <person name="Wang J."/>
            <person name="Gasser R.B."/>
        </authorList>
    </citation>
    <scope>NUCLEOTIDE SEQUENCE [LARGE SCALE GENOMIC DNA]</scope>
    <source>
        <strain evidence="4">DCEP-RM93M</strain>
    </source>
</reference>
<dbReference type="SUPFAM" id="SSF53098">
    <property type="entry name" value="Ribonuclease H-like"/>
    <property type="match status" value="1"/>
</dbReference>
<dbReference type="EMBL" id="KL363182">
    <property type="protein sequence ID" value="KFD58859.1"/>
    <property type="molecule type" value="Genomic_DNA"/>
</dbReference>
<dbReference type="Gene3D" id="1.10.340.70">
    <property type="match status" value="1"/>
</dbReference>
<dbReference type="EC" id="2.7.7.49" evidence="1"/>
<dbReference type="AlphaFoldDB" id="A0A085MNR3"/>
<accession>A0A085MNR3</accession>
<dbReference type="FunFam" id="1.10.340.70:FF:000003">
    <property type="entry name" value="Protein CBG25708"/>
    <property type="match status" value="1"/>
</dbReference>
<evidence type="ECO:0000313" key="4">
    <source>
        <dbReference type="EMBL" id="KFD58859.1"/>
    </source>
</evidence>
<dbReference type="Gene3D" id="3.30.420.10">
    <property type="entry name" value="Ribonuclease H-like superfamily/Ribonuclease H"/>
    <property type="match status" value="1"/>
</dbReference>
<dbReference type="InterPro" id="IPR036397">
    <property type="entry name" value="RNaseH_sf"/>
</dbReference>
<dbReference type="PANTHER" id="PTHR37984:SF12">
    <property type="entry name" value="RIBONUCLEASE H"/>
    <property type="match status" value="1"/>
</dbReference>
<dbReference type="FunFam" id="3.30.420.10:FF:000063">
    <property type="entry name" value="Retrovirus-related Pol polyprotein from transposon 297-like Protein"/>
    <property type="match status" value="1"/>
</dbReference>
<evidence type="ECO:0000259" key="3">
    <source>
        <dbReference type="PROSITE" id="PS50994"/>
    </source>
</evidence>
<dbReference type="Pfam" id="PF00665">
    <property type="entry name" value="rve"/>
    <property type="match status" value="1"/>
</dbReference>
<sequence>MQDPPLTADDISRMTAKDPVLSRVLMWVLKGWPNHEVTEEPFKPFLCRKSELSSHKHCLLWGNRVVVPKEGRPHVLEALHSAHPGIVRMKALARSYVWWPKLNDDIEELVRTCSVCQMSRHAPAQAPTHPWEVTRNPWERLHIDFAGPFDGKIFLIVVDSFSKWLEVVLVRSTTSSSVINNLRRLFATHGVPRVIVSDNATAFTSEEFGVFARRNAIRHVMVAPYHPSSNGQAERMVQMTKESLKRIIAGDWSIRLARFLLSQHITPSSSTGFSPAELLMNRNLHTCLDLMHPDVHESLQEKKDSQASKLRTFAPFSPVHLPKFGTGSKWRPATIVKRTGPVSYMLKTPDGQTHKRHVDHLRSRQVASSEVVNTEPNEAKQEEESPTNFTRLPPHSLRNDNASSARRRKRPKLFDDFVT</sequence>
<feature type="compositionally biased region" description="Polar residues" evidence="2">
    <location>
        <begin position="365"/>
        <end position="376"/>
    </location>
</feature>
<gene>
    <name evidence="4" type="ORF">M513_00022</name>
</gene>
<dbReference type="InterPro" id="IPR012337">
    <property type="entry name" value="RNaseH-like_sf"/>
</dbReference>
<dbReference type="GO" id="GO:0003964">
    <property type="term" value="F:RNA-directed DNA polymerase activity"/>
    <property type="evidence" value="ECO:0007669"/>
    <property type="project" value="UniProtKB-EC"/>
</dbReference>